<reference evidence="8" key="1">
    <citation type="submission" date="2020-12" db="EMBL/GenBank/DDBJ databases">
        <authorList>
            <person name="Iha C."/>
        </authorList>
    </citation>
    <scope>NUCLEOTIDE SEQUENCE</scope>
</reference>
<evidence type="ECO:0000256" key="3">
    <source>
        <dbReference type="ARBA" id="ARBA00022692"/>
    </source>
</evidence>
<dbReference type="EMBL" id="CAJHUC010000948">
    <property type="protein sequence ID" value="CAD7699053.1"/>
    <property type="molecule type" value="Genomic_DNA"/>
</dbReference>
<evidence type="ECO:0000313" key="8">
    <source>
        <dbReference type="EMBL" id="CAD7699053.1"/>
    </source>
</evidence>
<keyword evidence="5 7" id="KW-0472">Membrane</keyword>
<evidence type="ECO:0000256" key="4">
    <source>
        <dbReference type="ARBA" id="ARBA00022989"/>
    </source>
</evidence>
<keyword evidence="4 7" id="KW-1133">Transmembrane helix</keyword>
<comment type="subcellular location">
    <subcellularLocation>
        <location evidence="1">Membrane</location>
    </subcellularLocation>
</comment>
<dbReference type="Pfam" id="PF03669">
    <property type="entry name" value="ASTER"/>
    <property type="match status" value="1"/>
</dbReference>
<dbReference type="InterPro" id="IPR005351">
    <property type="entry name" value="ASTER"/>
</dbReference>
<protein>
    <submittedName>
        <fullName evidence="8">Uncharacterized protein</fullName>
    </submittedName>
</protein>
<accession>A0A8S1IYG5</accession>
<evidence type="ECO:0000256" key="2">
    <source>
        <dbReference type="ARBA" id="ARBA00009066"/>
    </source>
</evidence>
<dbReference type="GO" id="GO:0044183">
    <property type="term" value="F:protein folding chaperone"/>
    <property type="evidence" value="ECO:0007669"/>
    <property type="project" value="InterPro"/>
</dbReference>
<organism evidence="8 9">
    <name type="scientific">Ostreobium quekettii</name>
    <dbReference type="NCBI Taxonomy" id="121088"/>
    <lineage>
        <taxon>Eukaryota</taxon>
        <taxon>Viridiplantae</taxon>
        <taxon>Chlorophyta</taxon>
        <taxon>core chlorophytes</taxon>
        <taxon>Ulvophyceae</taxon>
        <taxon>TCBD clade</taxon>
        <taxon>Bryopsidales</taxon>
        <taxon>Ostreobineae</taxon>
        <taxon>Ostreobiaceae</taxon>
        <taxon>Ostreobium</taxon>
    </lineage>
</organism>
<feature type="region of interest" description="Disordered" evidence="6">
    <location>
        <begin position="1"/>
        <end position="31"/>
    </location>
</feature>
<proteinExistence type="inferred from homology"/>
<evidence type="ECO:0000256" key="7">
    <source>
        <dbReference type="SAM" id="Phobius"/>
    </source>
</evidence>
<name>A0A8S1IYG5_9CHLO</name>
<evidence type="ECO:0000256" key="6">
    <source>
        <dbReference type="SAM" id="MobiDB-lite"/>
    </source>
</evidence>
<dbReference type="AlphaFoldDB" id="A0A8S1IYG5"/>
<keyword evidence="3 7" id="KW-0812">Transmembrane</keyword>
<evidence type="ECO:0000256" key="1">
    <source>
        <dbReference type="ARBA" id="ARBA00004370"/>
    </source>
</evidence>
<dbReference type="Proteomes" id="UP000708148">
    <property type="component" value="Unassembled WGS sequence"/>
</dbReference>
<dbReference type="OrthoDB" id="510582at2759"/>
<dbReference type="GO" id="GO:0005789">
    <property type="term" value="C:endoplasmic reticulum membrane"/>
    <property type="evidence" value="ECO:0007669"/>
    <property type="project" value="InterPro"/>
</dbReference>
<feature type="transmembrane region" description="Helical" evidence="7">
    <location>
        <begin position="38"/>
        <end position="69"/>
    </location>
</feature>
<evidence type="ECO:0000313" key="9">
    <source>
        <dbReference type="Proteomes" id="UP000708148"/>
    </source>
</evidence>
<comment type="caution">
    <text evidence="8">The sequence shown here is derived from an EMBL/GenBank/DDBJ whole genome shotgun (WGS) entry which is preliminary data.</text>
</comment>
<dbReference type="PANTHER" id="PTHR13193:SF0">
    <property type="entry name" value="PAT COMPLEX SUBUNIT ASTERIX"/>
    <property type="match status" value="1"/>
</dbReference>
<comment type="similarity">
    <text evidence="2">Belongs to the Asterix family.</text>
</comment>
<dbReference type="GO" id="GO:0045048">
    <property type="term" value="P:protein insertion into ER membrane"/>
    <property type="evidence" value="ECO:0007669"/>
    <property type="project" value="InterPro"/>
</dbReference>
<dbReference type="PANTHER" id="PTHR13193">
    <property type="entry name" value="CGI-140"/>
    <property type="match status" value="1"/>
</dbReference>
<sequence length="139" mass="15600">MARNDSFAKTTGGDPRRPPKKYNRPVTSPDDQPPDPMLLMALVFGILALLMKMKVSAWCSLFCCISSLANMKIELMDFKHVFSSVTLCGQSWIPAQLLEKLVLHERNGTNPMNELIVHCVDGDSLYSKPTRLQCIFQQA</sequence>
<keyword evidence="9" id="KW-1185">Reference proteome</keyword>
<evidence type="ECO:0000256" key="5">
    <source>
        <dbReference type="ARBA" id="ARBA00023136"/>
    </source>
</evidence>
<gene>
    <name evidence="8" type="ORF">OSTQU699_LOCUS4412</name>
</gene>